<keyword evidence="1" id="KW-0732">Signal</keyword>
<dbReference type="Proteomes" id="UP000225706">
    <property type="component" value="Unassembled WGS sequence"/>
</dbReference>
<feature type="chain" id="PRO_5012089406" evidence="1">
    <location>
        <begin position="22"/>
        <end position="399"/>
    </location>
</feature>
<accession>A0A2B4RQQ3</accession>
<name>A0A2B4RQQ3_STYPI</name>
<evidence type="ECO:0000313" key="2">
    <source>
        <dbReference type="EMBL" id="PFX19941.1"/>
    </source>
</evidence>
<organism evidence="2 3">
    <name type="scientific">Stylophora pistillata</name>
    <name type="common">Smooth cauliflower coral</name>
    <dbReference type="NCBI Taxonomy" id="50429"/>
    <lineage>
        <taxon>Eukaryota</taxon>
        <taxon>Metazoa</taxon>
        <taxon>Cnidaria</taxon>
        <taxon>Anthozoa</taxon>
        <taxon>Hexacorallia</taxon>
        <taxon>Scleractinia</taxon>
        <taxon>Astrocoeniina</taxon>
        <taxon>Pocilloporidae</taxon>
        <taxon>Stylophora</taxon>
    </lineage>
</organism>
<feature type="signal peptide" evidence="1">
    <location>
        <begin position="1"/>
        <end position="21"/>
    </location>
</feature>
<proteinExistence type="predicted"/>
<gene>
    <name evidence="2" type="ORF">AWC38_SpisGene15625</name>
</gene>
<reference evidence="3" key="1">
    <citation type="journal article" date="2017" name="bioRxiv">
        <title>Comparative analysis of the genomes of Stylophora pistillata and Acropora digitifera provides evidence for extensive differences between species of corals.</title>
        <authorList>
            <person name="Voolstra C.R."/>
            <person name="Li Y."/>
            <person name="Liew Y.J."/>
            <person name="Baumgarten S."/>
            <person name="Zoccola D."/>
            <person name="Flot J.-F."/>
            <person name="Tambutte S."/>
            <person name="Allemand D."/>
            <person name="Aranda M."/>
        </authorList>
    </citation>
    <scope>NUCLEOTIDE SEQUENCE [LARGE SCALE GENOMIC DNA]</scope>
</reference>
<evidence type="ECO:0000313" key="3">
    <source>
        <dbReference type="Proteomes" id="UP000225706"/>
    </source>
</evidence>
<protein>
    <submittedName>
        <fullName evidence="2">Uncharacterized protein</fullName>
    </submittedName>
</protein>
<dbReference type="EMBL" id="LSMT01000337">
    <property type="protein sequence ID" value="PFX19941.1"/>
    <property type="molecule type" value="Genomic_DNA"/>
</dbReference>
<evidence type="ECO:0000256" key="1">
    <source>
        <dbReference type="SAM" id="SignalP"/>
    </source>
</evidence>
<sequence length="399" mass="44656">MGVIALLMFQLVILCFPSSHAEEYKFCDAKPLGKYCLADYTGWRECLIDALDEPAEELHHCPAGSKCVCNSKTELGFCVTHTPNPCVRSGAERVRPEFPQSYFGVIFVTDAFCDKDGCEGRIVVSEKYRDDKKGGRSREDLVMGLTQHMTVIIVPEGEGWSQYAIDLKEGAPLCNKTILPEFRGLTKVPDNFHYNGTVEILGVECEDWIYEANSQGNFSAVKDEAKNVGFSQTVRDKILTRLTDNLETNALGGGGQVVEVHHIYVAKINGTNVPLKVEFAIAIPKQKIFTHYKEFMVAYYPNKSISISSESRIFDLPDVCTIQDEGEGGAIDDVPLDIQTVKRQRHHGNEGMNARDDEFSTTKRFVLPPVTHEMGDASDILEHYRVADQVMQAMQKNRK</sequence>
<dbReference type="AlphaFoldDB" id="A0A2B4RQQ3"/>
<comment type="caution">
    <text evidence="2">The sequence shown here is derived from an EMBL/GenBank/DDBJ whole genome shotgun (WGS) entry which is preliminary data.</text>
</comment>
<keyword evidence="3" id="KW-1185">Reference proteome</keyword>
<dbReference type="OrthoDB" id="5949434at2759"/>